<name>A0A166SHN9_9AGAM</name>
<dbReference type="EMBL" id="KV417498">
    <property type="protein sequence ID" value="KZP29458.1"/>
    <property type="molecule type" value="Genomic_DNA"/>
</dbReference>
<dbReference type="STRING" id="436010.A0A166SHN9"/>
<dbReference type="AlphaFoldDB" id="A0A166SHN9"/>
<dbReference type="Proteomes" id="UP000076532">
    <property type="component" value="Unassembled WGS sequence"/>
</dbReference>
<reference evidence="1 2" key="1">
    <citation type="journal article" date="2016" name="Mol. Biol. Evol.">
        <title>Comparative Genomics of Early-Diverging Mushroom-Forming Fungi Provides Insights into the Origins of Lignocellulose Decay Capabilities.</title>
        <authorList>
            <person name="Nagy L.G."/>
            <person name="Riley R."/>
            <person name="Tritt A."/>
            <person name="Adam C."/>
            <person name="Daum C."/>
            <person name="Floudas D."/>
            <person name="Sun H."/>
            <person name="Yadav J.S."/>
            <person name="Pangilinan J."/>
            <person name="Larsson K.H."/>
            <person name="Matsuura K."/>
            <person name="Barry K."/>
            <person name="Labutti K."/>
            <person name="Kuo R."/>
            <person name="Ohm R.A."/>
            <person name="Bhattacharya S.S."/>
            <person name="Shirouzu T."/>
            <person name="Yoshinaga Y."/>
            <person name="Martin F.M."/>
            <person name="Grigoriev I.V."/>
            <person name="Hibbett D.S."/>
        </authorList>
    </citation>
    <scope>NUCLEOTIDE SEQUENCE [LARGE SCALE GENOMIC DNA]</scope>
    <source>
        <strain evidence="1 2">CBS 109695</strain>
    </source>
</reference>
<proteinExistence type="predicted"/>
<gene>
    <name evidence="1" type="ORF">FIBSPDRAFT_727312</name>
</gene>
<evidence type="ECO:0000313" key="2">
    <source>
        <dbReference type="Proteomes" id="UP000076532"/>
    </source>
</evidence>
<protein>
    <submittedName>
        <fullName evidence="1">Uncharacterized protein</fullName>
    </submittedName>
</protein>
<accession>A0A166SHN9</accession>
<keyword evidence="2" id="KW-1185">Reference proteome</keyword>
<dbReference type="OrthoDB" id="2506088at2759"/>
<sequence length="970" mass="109398">MLLDIIDNLPRLRMSSSQFKLLLWVLKESGAKNTPSFDSFRKMQLKLKALCGSEPTSHTSSLGNIFYVNDIRESIARDFSNPEVAKHLQFYPEETDGPISEVWQAERWKEFGPSERTPMYAHGLKQFFIDEVAQLETASFVLPLSWIKRNGHLCADCLDVTVCPTYFLSEISADRVRATSFRYNYPDVLAKHGGSLVWSAASEMTPIPDMPNKLRALAEDEELYVIMVSIWCDDVSGNQSKQYNKHINIYMANSNIPRRLLQQEYFVRFVSTSPHATSPEQFSVVMDQIKATHTNPIHCFNALTNHTCRVILRCPDLPADNPQQAEEASVMGGGANCKCRKCKIGGPSDITESNEGYHALHYPGEPRSAQESRQQLQDQINLAMYGVEQPITEMQTATGTKDKIVQHWINILISRAREMKASQPGRSIEDIASELRVWYEIQPGDKMNPLLSVPGLDPTQDTPVEILHTILLGIIKYVWYDLHSKWKEAQRDLFVVRLQSTNLEGLTIPPIRAAYIMQYRNGLIGKHFKSLMQTMVFHVHGLVTPEQFTLIKAVGALGAMLWVPEIDKMDEYLSTVEILVANVLDAFGSVDPTKIIVKMKLQILPHIMDDIRRHGPAIGKSTEIFECFNAIFRMCSVLSNHQAPSRDIGTKFASMDRVKHILSGGYWKDGETWVQAGPKVRDVLLSHSVVQRHLGWTSPLEQKLGACHVRLETQGKTPALTWPETLASAEQWAHHITSPQLDHPPLPTSTWRAGVSVVAQSGDVCKLGSWIFARDLEDNVVSGYITEIIVPDGRTSLEGLVTIRRFVLGDDLHADFEMPILRKPAEGSMHSLVRTKAVLFIFSAQHDCRLGDCRPLLTRSIFQERQPTDRTIQMIEHSDDRHFVINMHALHNATLIRKILPPHLTLPAFIYPDRQARHFELAAKLRVSQAEKREAAKAKRAATKTTNLAKKAAQQVVQRGGVLNTQTDDD</sequence>
<evidence type="ECO:0000313" key="1">
    <source>
        <dbReference type="EMBL" id="KZP29458.1"/>
    </source>
</evidence>
<dbReference type="PANTHER" id="PTHR31912:SF34">
    <property type="entry name" value="NOTOCHORD-RELATED PROTEIN"/>
    <property type="match status" value="1"/>
</dbReference>
<organism evidence="1 2">
    <name type="scientific">Athelia psychrophila</name>
    <dbReference type="NCBI Taxonomy" id="1759441"/>
    <lineage>
        <taxon>Eukaryota</taxon>
        <taxon>Fungi</taxon>
        <taxon>Dikarya</taxon>
        <taxon>Basidiomycota</taxon>
        <taxon>Agaricomycotina</taxon>
        <taxon>Agaricomycetes</taxon>
        <taxon>Agaricomycetidae</taxon>
        <taxon>Atheliales</taxon>
        <taxon>Atheliaceae</taxon>
        <taxon>Athelia</taxon>
    </lineage>
</organism>
<dbReference type="PANTHER" id="PTHR31912">
    <property type="entry name" value="IP13529P"/>
    <property type="match status" value="1"/>
</dbReference>